<sequence length="109" mass="12712">MAKLTDDAGETFENVPCPLFDAGNHDNYYVRDFGLGKVGFNEFVKVSYYKPKQDFRGVKTVVLYEEVLGLIPCDPDEPVLRFCLYLDRHQIKNPCITKLRKNMLNQYKR</sequence>
<organism evidence="1 2">
    <name type="scientific">Protopolystoma xenopodis</name>
    <dbReference type="NCBI Taxonomy" id="117903"/>
    <lineage>
        <taxon>Eukaryota</taxon>
        <taxon>Metazoa</taxon>
        <taxon>Spiralia</taxon>
        <taxon>Lophotrochozoa</taxon>
        <taxon>Platyhelminthes</taxon>
        <taxon>Monogenea</taxon>
        <taxon>Polyopisthocotylea</taxon>
        <taxon>Polystomatidea</taxon>
        <taxon>Polystomatidae</taxon>
        <taxon>Protopolystoma</taxon>
    </lineage>
</organism>
<protein>
    <submittedName>
        <fullName evidence="1">Uncharacterized protein</fullName>
    </submittedName>
</protein>
<name>A0A3S5AWG4_9PLAT</name>
<evidence type="ECO:0000313" key="1">
    <source>
        <dbReference type="EMBL" id="VEL06835.1"/>
    </source>
</evidence>
<dbReference type="Proteomes" id="UP000784294">
    <property type="component" value="Unassembled WGS sequence"/>
</dbReference>
<accession>A0A3S5AWG4</accession>
<gene>
    <name evidence="1" type="ORF">PXEA_LOCUS275</name>
</gene>
<dbReference type="EMBL" id="CAAALY010000491">
    <property type="protein sequence ID" value="VEL06835.1"/>
    <property type="molecule type" value="Genomic_DNA"/>
</dbReference>
<proteinExistence type="predicted"/>
<comment type="caution">
    <text evidence="1">The sequence shown here is derived from an EMBL/GenBank/DDBJ whole genome shotgun (WGS) entry which is preliminary data.</text>
</comment>
<dbReference type="AlphaFoldDB" id="A0A3S5AWG4"/>
<evidence type="ECO:0000313" key="2">
    <source>
        <dbReference type="Proteomes" id="UP000784294"/>
    </source>
</evidence>
<reference evidence="1" key="1">
    <citation type="submission" date="2018-11" db="EMBL/GenBank/DDBJ databases">
        <authorList>
            <consortium name="Pathogen Informatics"/>
        </authorList>
    </citation>
    <scope>NUCLEOTIDE SEQUENCE</scope>
</reference>
<keyword evidence="2" id="KW-1185">Reference proteome</keyword>